<proteinExistence type="predicted"/>
<dbReference type="InterPro" id="IPR036890">
    <property type="entry name" value="HATPase_C_sf"/>
</dbReference>
<dbReference type="Proteomes" id="UP000199385">
    <property type="component" value="Chromosome I"/>
</dbReference>
<dbReference type="InterPro" id="IPR003594">
    <property type="entry name" value="HATPase_dom"/>
</dbReference>
<protein>
    <submittedName>
        <fullName evidence="2">Serine/threonine-protein kinase RsbT</fullName>
    </submittedName>
</protein>
<organism evidence="2 3">
    <name type="scientific">Micromonospora auratinigra</name>
    <dbReference type="NCBI Taxonomy" id="261654"/>
    <lineage>
        <taxon>Bacteria</taxon>
        <taxon>Bacillati</taxon>
        <taxon>Actinomycetota</taxon>
        <taxon>Actinomycetes</taxon>
        <taxon>Micromonosporales</taxon>
        <taxon>Micromonosporaceae</taxon>
        <taxon>Micromonospora</taxon>
    </lineage>
</organism>
<sequence>MTAGIDLGVPATQAIRSDEDVVRVRQLVRTTAVAVKLSLVDQTKLVTAASELARNTLIYGGGGSAEVVTVDDGRRRGVRIVFTDEGPGIPDLDLALTDGYTTGGGLGLGLSGARRLVDDFEIRTAVGEGTRISVTKWSR</sequence>
<dbReference type="Pfam" id="PF02518">
    <property type="entry name" value="HATPase_c"/>
    <property type="match status" value="1"/>
</dbReference>
<evidence type="ECO:0000259" key="1">
    <source>
        <dbReference type="SMART" id="SM00387"/>
    </source>
</evidence>
<dbReference type="AlphaFoldDB" id="A0A1A9A3B5"/>
<dbReference type="GO" id="GO:0016301">
    <property type="term" value="F:kinase activity"/>
    <property type="evidence" value="ECO:0007669"/>
    <property type="project" value="UniProtKB-KW"/>
</dbReference>
<reference evidence="3" key="1">
    <citation type="submission" date="2016-06" db="EMBL/GenBank/DDBJ databases">
        <authorList>
            <person name="Varghese N."/>
            <person name="Submissions Spin"/>
        </authorList>
    </citation>
    <scope>NUCLEOTIDE SEQUENCE [LARGE SCALE GENOMIC DNA]</scope>
    <source>
        <strain evidence="3">DSM 44815</strain>
    </source>
</reference>
<name>A0A1A9A3B5_9ACTN</name>
<dbReference type="OrthoDB" id="5769716at2"/>
<evidence type="ECO:0000313" key="3">
    <source>
        <dbReference type="Proteomes" id="UP000199385"/>
    </source>
</evidence>
<keyword evidence="2" id="KW-0808">Transferase</keyword>
<dbReference type="RefSeq" id="WP_091668405.1">
    <property type="nucleotide sequence ID" value="NZ_LT594323.1"/>
</dbReference>
<keyword evidence="2" id="KW-0418">Kinase</keyword>
<gene>
    <name evidence="2" type="ORF">GA0070611_4824</name>
</gene>
<evidence type="ECO:0000313" key="2">
    <source>
        <dbReference type="EMBL" id="SBT50582.1"/>
    </source>
</evidence>
<dbReference type="EMBL" id="LT594323">
    <property type="protein sequence ID" value="SBT50582.1"/>
    <property type="molecule type" value="Genomic_DNA"/>
</dbReference>
<dbReference type="PATRIC" id="fig|261654.4.peg.4890"/>
<keyword evidence="3" id="KW-1185">Reference proteome</keyword>
<dbReference type="STRING" id="261654.GA0070611_4824"/>
<dbReference type="SUPFAM" id="SSF55874">
    <property type="entry name" value="ATPase domain of HSP90 chaperone/DNA topoisomerase II/histidine kinase"/>
    <property type="match status" value="1"/>
</dbReference>
<dbReference type="SMART" id="SM00387">
    <property type="entry name" value="HATPase_c"/>
    <property type="match status" value="1"/>
</dbReference>
<dbReference type="Gene3D" id="3.30.565.10">
    <property type="entry name" value="Histidine kinase-like ATPase, C-terminal domain"/>
    <property type="match status" value="1"/>
</dbReference>
<feature type="domain" description="Histidine kinase/HSP90-like ATPase" evidence="1">
    <location>
        <begin position="40"/>
        <end position="139"/>
    </location>
</feature>
<accession>A0A1A9A3B5</accession>